<name>A0A6H1ZRV0_9ZZZZ</name>
<keyword evidence="1" id="KW-0430">Lectin</keyword>
<gene>
    <name evidence="1" type="ORF">TM448A01537_0014</name>
    <name evidence="2" type="ORF">TM448B01608_0003</name>
</gene>
<dbReference type="EMBL" id="MT144163">
    <property type="protein sequence ID" value="QJA49930.1"/>
    <property type="molecule type" value="Genomic_DNA"/>
</dbReference>
<dbReference type="Pfam" id="PF13385">
    <property type="entry name" value="Laminin_G_3"/>
    <property type="match status" value="1"/>
</dbReference>
<dbReference type="Gene3D" id="2.60.120.200">
    <property type="match status" value="1"/>
</dbReference>
<dbReference type="InterPro" id="IPR013320">
    <property type="entry name" value="ConA-like_dom_sf"/>
</dbReference>
<organism evidence="1">
    <name type="scientific">viral metagenome</name>
    <dbReference type="NCBI Taxonomy" id="1070528"/>
    <lineage>
        <taxon>unclassified sequences</taxon>
        <taxon>metagenomes</taxon>
        <taxon>organismal metagenomes</taxon>
    </lineage>
</organism>
<dbReference type="AlphaFoldDB" id="A0A6H1ZRV0"/>
<dbReference type="SUPFAM" id="SSF49899">
    <property type="entry name" value="Concanavalin A-like lectins/glucanases"/>
    <property type="match status" value="1"/>
</dbReference>
<reference evidence="1" key="1">
    <citation type="submission" date="2020-03" db="EMBL/GenBank/DDBJ databases">
        <title>The deep terrestrial virosphere.</title>
        <authorList>
            <person name="Holmfeldt K."/>
            <person name="Nilsson E."/>
            <person name="Simone D."/>
            <person name="Lopez-Fernandez M."/>
            <person name="Wu X."/>
            <person name="de Brujin I."/>
            <person name="Lundin D."/>
            <person name="Andersson A."/>
            <person name="Bertilsson S."/>
            <person name="Dopson M."/>
        </authorList>
    </citation>
    <scope>NUCLEOTIDE SEQUENCE</scope>
    <source>
        <strain evidence="1">TM448A01537</strain>
        <strain evidence="2">TM448B01608</strain>
    </source>
</reference>
<protein>
    <submittedName>
        <fullName evidence="1">Putative lectin/glucanase superfamily protein</fullName>
    </submittedName>
</protein>
<dbReference type="EMBL" id="MT144793">
    <property type="protein sequence ID" value="QJH99500.1"/>
    <property type="molecule type" value="Genomic_DNA"/>
</dbReference>
<dbReference type="GO" id="GO:0030246">
    <property type="term" value="F:carbohydrate binding"/>
    <property type="evidence" value="ECO:0007669"/>
    <property type="project" value="UniProtKB-KW"/>
</dbReference>
<evidence type="ECO:0000313" key="2">
    <source>
        <dbReference type="EMBL" id="QJH99500.1"/>
    </source>
</evidence>
<evidence type="ECO:0000313" key="1">
    <source>
        <dbReference type="EMBL" id="QJA49930.1"/>
    </source>
</evidence>
<proteinExistence type="predicted"/>
<sequence length="866" mass="93050">MTRRELRNGILFLLALLLIIGVLASRAYAQSPRNVYGEADFATRDNYTRDGLVACWDFLDAEPYGDTLQNIGHFESWQGTSGGCTNCPVGWVCDCITNGGDLNQETAIIHNGNSSLRLETTALLGSILAYTFTFPANKYYQASFCYRGIDGTEDFYFLVGNSTLTDTYNFATDTFTVPFTAYAVTNAATSWTCVNLYMAVGGIQKTNYLIGFTATTADGTGVYIDNVKFKELRHPAPVSDTGIALTMPVTSDPSFGDCKTCQSFRGQSTDLGTGFDGVDDYMSIPDASGGNVFDPAGSFSTMVVFSTDLSVAKSSLPIAKFGAAGQRSWGLASQVNGDLTFYVLSDGTTLTAASKAGAITKNCPSCVVATYQFVGSGTSIGNIYANELAAGTASNLAGPPFNSTAAFSIGADANGFTRLTGTIRQTCYWNKSLSVIEANKVRNPYFPGNDNGPGFYVSSCTQAASHATCSHKNCRDGTPTACQAEGTGSMAVFGQYTGIQDNNSFETNTSTQDNPTFTGFTYTENAGDGTANVSQYFGDSKHGASSLRIKLTGTTSYAFTGSTCNAMLPNTAYYAYVAAKHLNGKRPTNARVYVLEYSDAGCTLNLVSNSGTMSNLVTPSWKDYGVSFTSAATTNFYKIGFEARDGNSDTLFDNLDLKAASHHTPWVRVPSGGGAVTYNIRDYKLFNPLSSYVQSEGGFAYASGFCLGGWVYTDWAGDDGVTHYIAAVPGTVGNNNSWHISKNSSNRVQFILHDSAGTFRYTFYTVTNVEWTSGNWKYIEICSNNTDNILQLRHYNVNNSTWYTAVTTYDTGTGVQNGQANYISVGSSLAAVPLNGYIRNLTIGPYNAIWPMLGWNNGRIPAARPY</sequence>
<accession>A0A6H1ZRV0</accession>
<dbReference type="Gene3D" id="2.60.120.260">
    <property type="entry name" value="Galactose-binding domain-like"/>
    <property type="match status" value="2"/>
</dbReference>